<protein>
    <recommendedName>
        <fullName evidence="4">DUF2177 family protein</fullName>
    </recommendedName>
</protein>
<keyword evidence="3" id="KW-1185">Reference proteome</keyword>
<dbReference type="OrthoDB" id="530197at2759"/>
<keyword evidence="1" id="KW-0812">Transmembrane</keyword>
<sequence length="133" mass="14545">MFPWWKHAVVFIASLVAFVALDITWISLVAGQIYAKVLGDILRQPDPLAGILAWTCIVGAVYYFALPSSRGSPVLALRQGALLGLGLYGCYEFTNLSILTRWTWALAAVDTLWGCVACGVVCWVQLALTRRLA</sequence>
<evidence type="ECO:0000313" key="3">
    <source>
        <dbReference type="Proteomes" id="UP000613740"/>
    </source>
</evidence>
<organism evidence="2 3">
    <name type="scientific">Chlamydomonas schloesseri</name>
    <dbReference type="NCBI Taxonomy" id="2026947"/>
    <lineage>
        <taxon>Eukaryota</taxon>
        <taxon>Viridiplantae</taxon>
        <taxon>Chlorophyta</taxon>
        <taxon>core chlorophytes</taxon>
        <taxon>Chlorophyceae</taxon>
        <taxon>CS clade</taxon>
        <taxon>Chlamydomonadales</taxon>
        <taxon>Chlamydomonadaceae</taxon>
        <taxon>Chlamydomonas</taxon>
    </lineage>
</organism>
<keyword evidence="1" id="KW-0472">Membrane</keyword>
<dbReference type="Pfam" id="PF09945">
    <property type="entry name" value="DUF2177"/>
    <property type="match status" value="1"/>
</dbReference>
<dbReference type="AlphaFoldDB" id="A0A835WJL2"/>
<comment type="caution">
    <text evidence="2">The sequence shown here is derived from an EMBL/GenBank/DDBJ whole genome shotgun (WGS) entry which is preliminary data.</text>
</comment>
<feature type="transmembrane region" description="Helical" evidence="1">
    <location>
        <begin position="104"/>
        <end position="128"/>
    </location>
</feature>
<evidence type="ECO:0000313" key="2">
    <source>
        <dbReference type="EMBL" id="KAG2448050.1"/>
    </source>
</evidence>
<dbReference type="InterPro" id="IPR018687">
    <property type="entry name" value="DUF2177_membr"/>
</dbReference>
<gene>
    <name evidence="2" type="ORF">HYH02_007077</name>
</gene>
<keyword evidence="1" id="KW-1133">Transmembrane helix</keyword>
<accession>A0A835WJL2</accession>
<proteinExistence type="predicted"/>
<evidence type="ECO:0000256" key="1">
    <source>
        <dbReference type="SAM" id="Phobius"/>
    </source>
</evidence>
<name>A0A835WJL2_9CHLO</name>
<feature type="transmembrane region" description="Helical" evidence="1">
    <location>
        <begin position="47"/>
        <end position="65"/>
    </location>
</feature>
<dbReference type="Proteomes" id="UP000613740">
    <property type="component" value="Unassembled WGS sequence"/>
</dbReference>
<reference evidence="2" key="1">
    <citation type="journal article" date="2020" name="bioRxiv">
        <title>Comparative genomics of Chlamydomonas.</title>
        <authorList>
            <person name="Craig R.J."/>
            <person name="Hasan A.R."/>
            <person name="Ness R.W."/>
            <person name="Keightley P.D."/>
        </authorList>
    </citation>
    <scope>NUCLEOTIDE SEQUENCE</scope>
    <source>
        <strain evidence="2">CCAP 11/173</strain>
    </source>
</reference>
<dbReference type="EMBL" id="JAEHOD010000019">
    <property type="protein sequence ID" value="KAG2448050.1"/>
    <property type="molecule type" value="Genomic_DNA"/>
</dbReference>
<feature type="transmembrane region" description="Helical" evidence="1">
    <location>
        <begin position="77"/>
        <end position="98"/>
    </location>
</feature>
<evidence type="ECO:0008006" key="4">
    <source>
        <dbReference type="Google" id="ProtNLM"/>
    </source>
</evidence>